<evidence type="ECO:0000313" key="1">
    <source>
        <dbReference type="EMBL" id="QJA45667.1"/>
    </source>
</evidence>
<dbReference type="EMBL" id="MT144834">
    <property type="protein sequence ID" value="QJI00175.1"/>
    <property type="molecule type" value="Genomic_DNA"/>
</dbReference>
<sequence length="125" mass="13012">MKRFFALIAVLATLALASFALAAPPVVRVAETALVAQNTFSNYAWLESGWAALVIEDAGTACTITVQRAVEITGPTGTPATWVDLSPTITAAGQYNILVGAAGFYRFGVKTGNYGSGTVTGRLLQ</sequence>
<evidence type="ECO:0000313" key="2">
    <source>
        <dbReference type="EMBL" id="QJI00175.1"/>
    </source>
</evidence>
<reference evidence="1" key="1">
    <citation type="submission" date="2020-03" db="EMBL/GenBank/DDBJ databases">
        <title>The deep terrestrial virosphere.</title>
        <authorList>
            <person name="Holmfeldt K."/>
            <person name="Nilsson E."/>
            <person name="Simone D."/>
            <person name="Lopez-Fernandez M."/>
            <person name="Wu X."/>
            <person name="de Brujin I."/>
            <person name="Lundin D."/>
            <person name="Andersson A."/>
            <person name="Bertilsson S."/>
            <person name="Dopson M."/>
        </authorList>
    </citation>
    <scope>NUCLEOTIDE SEQUENCE</scope>
    <source>
        <strain evidence="1">TM448A00264</strain>
        <strain evidence="2">TM448B01856</strain>
    </source>
</reference>
<dbReference type="AlphaFoldDB" id="A0A6H1ZE60"/>
<proteinExistence type="predicted"/>
<name>A0A6H1ZE60_9ZZZZ</name>
<gene>
    <name evidence="1" type="ORF">TM448A00264_0045</name>
    <name evidence="2" type="ORF">TM448B01856_0009</name>
</gene>
<accession>A0A6H1ZE60</accession>
<dbReference type="EMBL" id="MT143994">
    <property type="protein sequence ID" value="QJA45667.1"/>
    <property type="molecule type" value="Genomic_DNA"/>
</dbReference>
<protein>
    <submittedName>
        <fullName evidence="1">Uncharacterized protein</fullName>
    </submittedName>
</protein>
<organism evidence="1">
    <name type="scientific">viral metagenome</name>
    <dbReference type="NCBI Taxonomy" id="1070528"/>
    <lineage>
        <taxon>unclassified sequences</taxon>
        <taxon>metagenomes</taxon>
        <taxon>organismal metagenomes</taxon>
    </lineage>
</organism>